<accession>A0A6A4RRJ1</accession>
<name>A0A6A4RRJ1_SCOMX</name>
<comment type="caution">
    <text evidence="1">The sequence shown here is derived from an EMBL/GenBank/DDBJ whole genome shotgun (WGS) entry which is preliminary data.</text>
</comment>
<dbReference type="EMBL" id="VEVO01000023">
    <property type="protein sequence ID" value="KAF0022917.1"/>
    <property type="molecule type" value="Genomic_DNA"/>
</dbReference>
<sequence>MENHHNNSTPRLLFPSTISYVVPERHTSIGPDCKLGLASLCYATVAPASGRNCWSADVNIHLVQPVSVRRHRSFTEGEATETLMM</sequence>
<gene>
    <name evidence="1" type="ORF">F2P81_024898</name>
</gene>
<dbReference type="AlphaFoldDB" id="A0A6A4RRJ1"/>
<protein>
    <submittedName>
        <fullName evidence="1">Uncharacterized protein</fullName>
    </submittedName>
</protein>
<organism evidence="1 2">
    <name type="scientific">Scophthalmus maximus</name>
    <name type="common">Turbot</name>
    <name type="synonym">Psetta maxima</name>
    <dbReference type="NCBI Taxonomy" id="52904"/>
    <lineage>
        <taxon>Eukaryota</taxon>
        <taxon>Metazoa</taxon>
        <taxon>Chordata</taxon>
        <taxon>Craniata</taxon>
        <taxon>Vertebrata</taxon>
        <taxon>Euteleostomi</taxon>
        <taxon>Actinopterygii</taxon>
        <taxon>Neopterygii</taxon>
        <taxon>Teleostei</taxon>
        <taxon>Neoteleostei</taxon>
        <taxon>Acanthomorphata</taxon>
        <taxon>Carangaria</taxon>
        <taxon>Pleuronectiformes</taxon>
        <taxon>Pleuronectoidei</taxon>
        <taxon>Scophthalmidae</taxon>
        <taxon>Scophthalmus</taxon>
    </lineage>
</organism>
<evidence type="ECO:0000313" key="2">
    <source>
        <dbReference type="Proteomes" id="UP000438429"/>
    </source>
</evidence>
<evidence type="ECO:0000313" key="1">
    <source>
        <dbReference type="EMBL" id="KAF0022917.1"/>
    </source>
</evidence>
<reference evidence="1 2" key="1">
    <citation type="submission" date="2019-06" db="EMBL/GenBank/DDBJ databases">
        <title>Draft genomes of female and male turbot (Scophthalmus maximus).</title>
        <authorList>
            <person name="Xu H."/>
            <person name="Xu X.-W."/>
            <person name="Shao C."/>
            <person name="Chen S."/>
        </authorList>
    </citation>
    <scope>NUCLEOTIDE SEQUENCE [LARGE SCALE GENOMIC DNA]</scope>
    <source>
        <strain evidence="1">Ysfricsl-2016a</strain>
        <tissue evidence="1">Blood</tissue>
    </source>
</reference>
<dbReference type="Proteomes" id="UP000438429">
    <property type="component" value="Unassembled WGS sequence"/>
</dbReference>
<proteinExistence type="predicted"/>